<dbReference type="GO" id="GO:0005737">
    <property type="term" value="C:cytoplasm"/>
    <property type="evidence" value="ECO:0007669"/>
    <property type="project" value="InterPro"/>
</dbReference>
<dbReference type="Gene3D" id="1.20.1270.60">
    <property type="entry name" value="Arfaptin homology (AH) domain/BAR domain"/>
    <property type="match status" value="1"/>
</dbReference>
<proteinExistence type="inferred from homology"/>
<reference evidence="7" key="1">
    <citation type="journal article" date="2023" name="DNA Res.">
        <title>Chromosome-level genome assembly of Phrynocephalus forsythii using third-generation DNA sequencing and Hi-C analysis.</title>
        <authorList>
            <person name="Qi Y."/>
            <person name="Zhao W."/>
            <person name="Zhao Y."/>
            <person name="Niu C."/>
            <person name="Cao S."/>
            <person name="Zhang Y."/>
        </authorList>
    </citation>
    <scope>NUCLEOTIDE SEQUENCE</scope>
    <source>
        <tissue evidence="7">Muscle</tissue>
    </source>
</reference>
<feature type="domain" description="SH3" evidence="5">
    <location>
        <begin position="258"/>
        <end position="332"/>
    </location>
</feature>
<sequence>MADPGSITQKEYALCFLPPPPPLNVSQTTRIMKVSEKVGGAEGTKLDEDFKEMERKVDVTSRAVMEIMTRTIEYLQPNPGPALGDVGEAMRELSEVKDSLDIDVKQNFIDPLQNLHDKDLREIQHHLKKLEGRRLDFDYKKKRQGKIPDDELRQALEKFDESKEIAESSMFNLLEMDIEQVSQLSALVQAQLEYHKQATQILQQVSSRLEERIKDAAVQPRREYQPKPRMSLDFTSDNPQHNGGISNASTPKRAGAPLDQPCCRALYDFDPENEGELGFKEGDVITLTNQIDENWTSENSQDRWVLHCLLDSTSCSSQRHLGLEEKLCIRWIGKRGMRWESLMPTMRQQLQLHLLPDALVIQLGRNDLTSMERFTPGASYGGGPDVAWPVVSQDHFDLVEHAGMVVLSLLEEVYSDDELEDAGWKEKIRVAPAPLSEEEFTTPSSTSQPHCLKMESKRVATSRLLSEFSFETWRKNPARMFGSGFKATSTPYVNPTDRRHIGINETYLKVGVTSNSPCSQLVYLR</sequence>
<protein>
    <submittedName>
        <fullName evidence="7">Uncharacterized protein</fullName>
    </submittedName>
</protein>
<dbReference type="Gene3D" id="2.30.30.40">
    <property type="entry name" value="SH3 Domains"/>
    <property type="match status" value="1"/>
</dbReference>
<evidence type="ECO:0000259" key="5">
    <source>
        <dbReference type="PROSITE" id="PS50002"/>
    </source>
</evidence>
<keyword evidence="8" id="KW-1185">Reference proteome</keyword>
<dbReference type="GO" id="GO:0016191">
    <property type="term" value="P:synaptic vesicle uncoating"/>
    <property type="evidence" value="ECO:0007669"/>
    <property type="project" value="TreeGrafter"/>
</dbReference>
<dbReference type="InterPro" id="IPR027267">
    <property type="entry name" value="AH/BAR_dom_sf"/>
</dbReference>
<dbReference type="OrthoDB" id="443981at2759"/>
<feature type="region of interest" description="Disordered" evidence="4">
    <location>
        <begin position="220"/>
        <end position="254"/>
    </location>
</feature>
<dbReference type="SMART" id="SM00721">
    <property type="entry name" value="BAR"/>
    <property type="match status" value="1"/>
</dbReference>
<evidence type="ECO:0000256" key="4">
    <source>
        <dbReference type="SAM" id="MobiDB-lite"/>
    </source>
</evidence>
<dbReference type="Pfam" id="PF00018">
    <property type="entry name" value="SH3_1"/>
    <property type="match status" value="1"/>
</dbReference>
<evidence type="ECO:0000313" key="7">
    <source>
        <dbReference type="EMBL" id="KAJ7335454.1"/>
    </source>
</evidence>
<gene>
    <name evidence="7" type="ORF">JRQ81_013395</name>
</gene>
<dbReference type="InterPro" id="IPR001452">
    <property type="entry name" value="SH3_domain"/>
</dbReference>
<comment type="caution">
    <text evidence="7">The sequence shown here is derived from an EMBL/GenBank/DDBJ whole genome shotgun (WGS) entry which is preliminary data.</text>
</comment>
<dbReference type="SUPFAM" id="SSF50044">
    <property type="entry name" value="SH3-domain"/>
    <property type="match status" value="1"/>
</dbReference>
<evidence type="ECO:0000313" key="8">
    <source>
        <dbReference type="Proteomes" id="UP001142489"/>
    </source>
</evidence>
<dbReference type="PROSITE" id="PS51021">
    <property type="entry name" value="BAR"/>
    <property type="match status" value="1"/>
</dbReference>
<dbReference type="GO" id="GO:0098793">
    <property type="term" value="C:presynapse"/>
    <property type="evidence" value="ECO:0007669"/>
    <property type="project" value="TreeGrafter"/>
</dbReference>
<dbReference type="InterPro" id="IPR050384">
    <property type="entry name" value="Endophilin_SH3RF"/>
</dbReference>
<accession>A0A9Q0Y1R6</accession>
<organism evidence="7 8">
    <name type="scientific">Phrynocephalus forsythii</name>
    <dbReference type="NCBI Taxonomy" id="171643"/>
    <lineage>
        <taxon>Eukaryota</taxon>
        <taxon>Metazoa</taxon>
        <taxon>Chordata</taxon>
        <taxon>Craniata</taxon>
        <taxon>Vertebrata</taxon>
        <taxon>Euteleostomi</taxon>
        <taxon>Lepidosauria</taxon>
        <taxon>Squamata</taxon>
        <taxon>Bifurcata</taxon>
        <taxon>Unidentata</taxon>
        <taxon>Episquamata</taxon>
        <taxon>Toxicofera</taxon>
        <taxon>Iguania</taxon>
        <taxon>Acrodonta</taxon>
        <taxon>Agamidae</taxon>
        <taxon>Agaminae</taxon>
        <taxon>Phrynocephalus</taxon>
    </lineage>
</organism>
<evidence type="ECO:0000256" key="2">
    <source>
        <dbReference type="ARBA" id="ARBA00022443"/>
    </source>
</evidence>
<dbReference type="AlphaFoldDB" id="A0A9Q0Y1R6"/>
<feature type="compositionally biased region" description="Polar residues" evidence="4">
    <location>
        <begin position="233"/>
        <end position="250"/>
    </location>
</feature>
<dbReference type="PANTHER" id="PTHR14167:SF50">
    <property type="entry name" value="ENDOPHILIN-A1"/>
    <property type="match status" value="1"/>
</dbReference>
<dbReference type="GO" id="GO:0098978">
    <property type="term" value="C:glutamatergic synapse"/>
    <property type="evidence" value="ECO:0007669"/>
    <property type="project" value="TreeGrafter"/>
</dbReference>
<dbReference type="Proteomes" id="UP001142489">
    <property type="component" value="Unassembled WGS sequence"/>
</dbReference>
<dbReference type="InterPro" id="IPR004148">
    <property type="entry name" value="BAR_dom"/>
</dbReference>
<dbReference type="PANTHER" id="PTHR14167">
    <property type="entry name" value="SH3 DOMAIN-CONTAINING"/>
    <property type="match status" value="1"/>
</dbReference>
<dbReference type="InterPro" id="IPR036028">
    <property type="entry name" value="SH3-like_dom_sf"/>
</dbReference>
<feature type="domain" description="BAR" evidence="6">
    <location>
        <begin position="35"/>
        <end position="218"/>
    </location>
</feature>
<dbReference type="SUPFAM" id="SSF103657">
    <property type="entry name" value="BAR/IMD domain-like"/>
    <property type="match status" value="1"/>
</dbReference>
<comment type="similarity">
    <text evidence="1">Belongs to the endophilin family.</text>
</comment>
<evidence type="ECO:0000256" key="1">
    <source>
        <dbReference type="ARBA" id="ARBA00006697"/>
    </source>
</evidence>
<evidence type="ECO:0000259" key="6">
    <source>
        <dbReference type="PROSITE" id="PS51021"/>
    </source>
</evidence>
<name>A0A9Q0Y1R6_9SAUR</name>
<dbReference type="PROSITE" id="PS50002">
    <property type="entry name" value="SH3"/>
    <property type="match status" value="1"/>
</dbReference>
<keyword evidence="2 3" id="KW-0728">SH3 domain</keyword>
<dbReference type="EMBL" id="JAPFRF010000004">
    <property type="protein sequence ID" value="KAJ7335454.1"/>
    <property type="molecule type" value="Genomic_DNA"/>
</dbReference>
<evidence type="ECO:0000256" key="3">
    <source>
        <dbReference type="PROSITE-ProRule" id="PRU00192"/>
    </source>
</evidence>
<dbReference type="Pfam" id="PF03114">
    <property type="entry name" value="BAR"/>
    <property type="match status" value="1"/>
</dbReference>